<sequence length="257" mass="29765">MLQSESEQSLESMYCVLANRYNAAGIPKAKFQWVDRDCCAAFRVMDPAPHEHQQWEPWRTTDAIVAGNLRNLSASCRKYNEEMDVKVDLFHLHQSDLEELTNAYRFCGIEPANPTKQHIREHCRTKVPHPRELVQRVEVLQHFHLSIDPNNILLFKPSMLKLWWIQRIHILRGCLSDPEMDEGILYRHGGTIQLNHVKGEGAAVSIWILVRGTSQQEGFHFHQAQWVAGNCVSLELFQAQGMTGVARWNYQRQVDLK</sequence>
<dbReference type="Proteomes" id="UP001059041">
    <property type="component" value="Linkage Group LG8"/>
</dbReference>
<organism evidence="1 2">
    <name type="scientific">Triplophysa rosa</name>
    <name type="common">Cave loach</name>
    <dbReference type="NCBI Taxonomy" id="992332"/>
    <lineage>
        <taxon>Eukaryota</taxon>
        <taxon>Metazoa</taxon>
        <taxon>Chordata</taxon>
        <taxon>Craniata</taxon>
        <taxon>Vertebrata</taxon>
        <taxon>Euteleostomi</taxon>
        <taxon>Actinopterygii</taxon>
        <taxon>Neopterygii</taxon>
        <taxon>Teleostei</taxon>
        <taxon>Ostariophysi</taxon>
        <taxon>Cypriniformes</taxon>
        <taxon>Nemacheilidae</taxon>
        <taxon>Triplophysa</taxon>
    </lineage>
</organism>
<dbReference type="AlphaFoldDB" id="A0A9W7WQB7"/>
<gene>
    <name evidence="1" type="ORF">IRJ41_005118</name>
</gene>
<reference evidence="1" key="1">
    <citation type="submission" date="2021-02" db="EMBL/GenBank/DDBJ databases">
        <title>Comparative genomics reveals that relaxation of natural selection precedes convergent phenotypic evolution of cavefish.</title>
        <authorList>
            <person name="Peng Z."/>
        </authorList>
    </citation>
    <scope>NUCLEOTIDE SEQUENCE</scope>
    <source>
        <tissue evidence="1">Muscle</tissue>
    </source>
</reference>
<evidence type="ECO:0000313" key="1">
    <source>
        <dbReference type="EMBL" id="KAI7806393.1"/>
    </source>
</evidence>
<protein>
    <submittedName>
        <fullName evidence="1">Uncharacterized protein</fullName>
    </submittedName>
</protein>
<comment type="caution">
    <text evidence="1">The sequence shown here is derived from an EMBL/GenBank/DDBJ whole genome shotgun (WGS) entry which is preliminary data.</text>
</comment>
<accession>A0A9W7WQB7</accession>
<proteinExistence type="predicted"/>
<dbReference type="EMBL" id="JAFHDT010000008">
    <property type="protein sequence ID" value="KAI7806393.1"/>
    <property type="molecule type" value="Genomic_DNA"/>
</dbReference>
<evidence type="ECO:0000313" key="2">
    <source>
        <dbReference type="Proteomes" id="UP001059041"/>
    </source>
</evidence>
<keyword evidence="2" id="KW-1185">Reference proteome</keyword>
<name>A0A9W7WQB7_TRIRA</name>